<protein>
    <submittedName>
        <fullName evidence="7">P-loop containing nucleoside triphosphate hydrolase protein</fullName>
    </submittedName>
</protein>
<dbReference type="SUPFAM" id="SSF52540">
    <property type="entry name" value="P-loop containing nucleoside triphosphate hydrolases"/>
    <property type="match status" value="1"/>
</dbReference>
<accession>A0A5M3N2N4</accession>
<dbReference type="Gene3D" id="3.40.50.300">
    <property type="entry name" value="P-loop containing nucleotide triphosphate hydrolases"/>
    <property type="match status" value="2"/>
</dbReference>
<dbReference type="GO" id="GO:0004386">
    <property type="term" value="F:helicase activity"/>
    <property type="evidence" value="ECO:0007669"/>
    <property type="project" value="UniProtKB-KW"/>
</dbReference>
<dbReference type="FunFam" id="3.40.50.300:FF:000957">
    <property type="entry name" value="ATP-dependent RNA helicase SUV3L, mitochondrial"/>
    <property type="match status" value="1"/>
</dbReference>
<feature type="region of interest" description="Disordered" evidence="5">
    <location>
        <begin position="47"/>
        <end position="111"/>
    </location>
</feature>
<dbReference type="InterPro" id="IPR022192">
    <property type="entry name" value="SUV3_C"/>
</dbReference>
<dbReference type="Proteomes" id="UP000053558">
    <property type="component" value="Unassembled WGS sequence"/>
</dbReference>
<dbReference type="Pfam" id="PF22527">
    <property type="entry name" value="DEXQc_Suv3"/>
    <property type="match status" value="2"/>
</dbReference>
<organism evidence="7 8">
    <name type="scientific">Coniophora puteana (strain RWD-64-598)</name>
    <name type="common">Brown rot fungus</name>
    <dbReference type="NCBI Taxonomy" id="741705"/>
    <lineage>
        <taxon>Eukaryota</taxon>
        <taxon>Fungi</taxon>
        <taxon>Dikarya</taxon>
        <taxon>Basidiomycota</taxon>
        <taxon>Agaricomycotina</taxon>
        <taxon>Agaricomycetes</taxon>
        <taxon>Agaricomycetidae</taxon>
        <taxon>Boletales</taxon>
        <taxon>Coniophorineae</taxon>
        <taxon>Coniophoraceae</taxon>
        <taxon>Coniophora</taxon>
    </lineage>
</organism>
<dbReference type="RefSeq" id="XP_007765075.1">
    <property type="nucleotide sequence ID" value="XM_007766885.1"/>
</dbReference>
<evidence type="ECO:0000313" key="7">
    <source>
        <dbReference type="EMBL" id="EIW85652.1"/>
    </source>
</evidence>
<dbReference type="GO" id="GO:0016787">
    <property type="term" value="F:hydrolase activity"/>
    <property type="evidence" value="ECO:0007669"/>
    <property type="project" value="UniProtKB-KW"/>
</dbReference>
<evidence type="ECO:0000256" key="3">
    <source>
        <dbReference type="ARBA" id="ARBA00022806"/>
    </source>
</evidence>
<evidence type="ECO:0000256" key="4">
    <source>
        <dbReference type="ARBA" id="ARBA00022840"/>
    </source>
</evidence>
<dbReference type="OrthoDB" id="6692397at2759"/>
<dbReference type="InterPro" id="IPR055206">
    <property type="entry name" value="DEXQc_SUV3"/>
</dbReference>
<evidence type="ECO:0000313" key="8">
    <source>
        <dbReference type="Proteomes" id="UP000053558"/>
    </source>
</evidence>
<dbReference type="PANTHER" id="PTHR12131">
    <property type="entry name" value="ATP-DEPENDENT RNA AND DNA HELICASE"/>
    <property type="match status" value="1"/>
</dbReference>
<dbReference type="AlphaFoldDB" id="A0A5M3N2N4"/>
<feature type="compositionally biased region" description="Polar residues" evidence="5">
    <location>
        <begin position="82"/>
        <end position="91"/>
    </location>
</feature>
<keyword evidence="4" id="KW-0067">ATP-binding</keyword>
<dbReference type="Pfam" id="PF00271">
    <property type="entry name" value="Helicase_C"/>
    <property type="match status" value="1"/>
</dbReference>
<evidence type="ECO:0000259" key="6">
    <source>
        <dbReference type="PROSITE" id="PS51194"/>
    </source>
</evidence>
<dbReference type="InterPro" id="IPR001650">
    <property type="entry name" value="Helicase_C-like"/>
</dbReference>
<dbReference type="Gene3D" id="1.20.58.1080">
    <property type="match status" value="1"/>
</dbReference>
<dbReference type="CDD" id="cd18805">
    <property type="entry name" value="SF2_C_suv3"/>
    <property type="match status" value="1"/>
</dbReference>
<keyword evidence="1" id="KW-0547">Nucleotide-binding</keyword>
<dbReference type="EMBL" id="JH711574">
    <property type="protein sequence ID" value="EIW85652.1"/>
    <property type="molecule type" value="Genomic_DNA"/>
</dbReference>
<comment type="caution">
    <text evidence="7">The sequence shown here is derived from an EMBL/GenBank/DDBJ whole genome shotgun (WGS) entry which is preliminary data.</text>
</comment>
<dbReference type="SMART" id="SM00490">
    <property type="entry name" value="HELICc"/>
    <property type="match status" value="1"/>
</dbReference>
<dbReference type="OMA" id="AMDWCLE"/>
<feature type="compositionally biased region" description="Polar residues" evidence="5">
    <location>
        <begin position="52"/>
        <end position="62"/>
    </location>
</feature>
<gene>
    <name evidence="7" type="ORF">CONPUDRAFT_162808</name>
</gene>
<dbReference type="GeneID" id="19204782"/>
<proteinExistence type="predicted"/>
<evidence type="ECO:0000256" key="1">
    <source>
        <dbReference type="ARBA" id="ARBA00022741"/>
    </source>
</evidence>
<dbReference type="GO" id="GO:0005524">
    <property type="term" value="F:ATP binding"/>
    <property type="evidence" value="ECO:0007669"/>
    <property type="project" value="UniProtKB-KW"/>
</dbReference>
<keyword evidence="2 7" id="KW-0378">Hydrolase</keyword>
<dbReference type="InterPro" id="IPR050699">
    <property type="entry name" value="RNA-DNA_Helicase"/>
</dbReference>
<dbReference type="PROSITE" id="PS51194">
    <property type="entry name" value="HELICASE_CTER"/>
    <property type="match status" value="1"/>
</dbReference>
<dbReference type="InterPro" id="IPR027417">
    <property type="entry name" value="P-loop_NTPase"/>
</dbReference>
<evidence type="ECO:0000256" key="2">
    <source>
        <dbReference type="ARBA" id="ARBA00022801"/>
    </source>
</evidence>
<dbReference type="KEGG" id="cput:CONPUDRAFT_162808"/>
<name>A0A5M3N2N4_CONPW</name>
<keyword evidence="8" id="KW-1185">Reference proteome</keyword>
<dbReference type="Pfam" id="PF12513">
    <property type="entry name" value="SUV3_C"/>
    <property type="match status" value="1"/>
</dbReference>
<feature type="domain" description="Helicase C-terminal" evidence="6">
    <location>
        <begin position="434"/>
        <end position="609"/>
    </location>
</feature>
<dbReference type="PANTHER" id="PTHR12131:SF1">
    <property type="entry name" value="ATP-DEPENDENT RNA HELICASE SUPV3L1, MITOCHONDRIAL-RELATED"/>
    <property type="match status" value="1"/>
</dbReference>
<evidence type="ECO:0000256" key="5">
    <source>
        <dbReference type="SAM" id="MobiDB-lite"/>
    </source>
</evidence>
<dbReference type="GO" id="GO:0045025">
    <property type="term" value="C:mitochondrial degradosome"/>
    <property type="evidence" value="ECO:0007669"/>
    <property type="project" value="TreeGrafter"/>
</dbReference>
<dbReference type="GO" id="GO:0000965">
    <property type="term" value="P:mitochondrial RNA 3'-end processing"/>
    <property type="evidence" value="ECO:0007669"/>
    <property type="project" value="TreeGrafter"/>
</dbReference>
<reference evidence="8" key="1">
    <citation type="journal article" date="2012" name="Science">
        <title>The Paleozoic origin of enzymatic lignin decomposition reconstructed from 31 fungal genomes.</title>
        <authorList>
            <person name="Floudas D."/>
            <person name="Binder M."/>
            <person name="Riley R."/>
            <person name="Barry K."/>
            <person name="Blanchette R.A."/>
            <person name="Henrissat B."/>
            <person name="Martinez A.T."/>
            <person name="Otillar R."/>
            <person name="Spatafora J.W."/>
            <person name="Yadav J.S."/>
            <person name="Aerts A."/>
            <person name="Benoit I."/>
            <person name="Boyd A."/>
            <person name="Carlson A."/>
            <person name="Copeland A."/>
            <person name="Coutinho P.M."/>
            <person name="de Vries R.P."/>
            <person name="Ferreira P."/>
            <person name="Findley K."/>
            <person name="Foster B."/>
            <person name="Gaskell J."/>
            <person name="Glotzer D."/>
            <person name="Gorecki P."/>
            <person name="Heitman J."/>
            <person name="Hesse C."/>
            <person name="Hori C."/>
            <person name="Igarashi K."/>
            <person name="Jurgens J.A."/>
            <person name="Kallen N."/>
            <person name="Kersten P."/>
            <person name="Kohler A."/>
            <person name="Kuees U."/>
            <person name="Kumar T.K.A."/>
            <person name="Kuo A."/>
            <person name="LaButti K."/>
            <person name="Larrondo L.F."/>
            <person name="Lindquist E."/>
            <person name="Ling A."/>
            <person name="Lombard V."/>
            <person name="Lucas S."/>
            <person name="Lundell T."/>
            <person name="Martin R."/>
            <person name="McLaughlin D.J."/>
            <person name="Morgenstern I."/>
            <person name="Morin E."/>
            <person name="Murat C."/>
            <person name="Nagy L.G."/>
            <person name="Nolan M."/>
            <person name="Ohm R.A."/>
            <person name="Patyshakuliyeva A."/>
            <person name="Rokas A."/>
            <person name="Ruiz-Duenas F.J."/>
            <person name="Sabat G."/>
            <person name="Salamov A."/>
            <person name="Samejima M."/>
            <person name="Schmutz J."/>
            <person name="Slot J.C."/>
            <person name="St John F."/>
            <person name="Stenlid J."/>
            <person name="Sun H."/>
            <person name="Sun S."/>
            <person name="Syed K."/>
            <person name="Tsang A."/>
            <person name="Wiebenga A."/>
            <person name="Young D."/>
            <person name="Pisabarro A."/>
            <person name="Eastwood D.C."/>
            <person name="Martin F."/>
            <person name="Cullen D."/>
            <person name="Grigoriev I.V."/>
            <person name="Hibbett D.S."/>
        </authorList>
    </citation>
    <scope>NUCLEOTIDE SEQUENCE [LARGE SCALE GENOMIC DNA]</scope>
    <source>
        <strain evidence="8">RWD-64-598 SS2</strain>
    </source>
</reference>
<sequence>MLSRCRRSLSSTLQHDSWLLLEASYPRAAATHIASSSSTTFRRWRTGKASKSFAQNQKQKTQVAFGGRPKHGFGDAFLTERLPNTKSNGPGKSNAGRAPRKPPPNPDPYGKALSFPPNWSISRALESRVGVWSHLPHVHRRLVAFGVPDADIEPILDAFVRQIEQEQLLQDPDIAEKYDIERLAIDRDELAKGRALDEAMTQLLYTWAADPATSPTLPSTVRRESLAQMANLAKTADLSYPAEWFPVARAMRRKVIMHVGPTNSGKTHNALRALAAARCGVYAGPLRLLAHEIWERLNKGQIVPLGETPDADARPDENTNFDLEPKSAGAGAATAATVAVTKDGHAKYARACNLRTGEEIRIVEDFAELTSCTVEMLELDAQPDVAVIDEIQMIADPERGPAWTHAVLGLPAKELHLCGEETAVPVVEAILRDTGDELIVNRYERLSPLSVEESSLDGDWGLVRKGDCVVTFSRTGIFNIKREIEEATGLRCAVAYGKLPPEIRSEQAALFNDPNSEYDVMIGSDAIGMGLNLKIKRVVFETLRKFDGTRERWLSLSQIKQIAGRAGRYGLHAEAGGTVTTLTPTDLPMLHKALATPAPAVPCAILDVGGARLEALSHALPANASMEAHLQVPTYISRRQRPFGVVRHARLPQIAEFLDTRGTDLTLAEKMTLAYAPVAWQDQLTMEVLGEFCRMYRNTVLVDLFKALEKAPFVETLEGVEERAAALASSGVAAATAGGDAGEGKVVVEAQGEEVTDARELQIIETLHKVLVLYLWLGNRAPAAYHQTEQAFALKTRVERALDVGLQSMSWRRAAKAKGKARVPLPPSVVASAVAATGAGPGTEAGKIQWTRLRAKSGDDEKRELAVKRARVLAERQIEMDSEAEVYSY</sequence>
<keyword evidence="3" id="KW-0347">Helicase</keyword>